<sequence>MCDIQGEVGPRLEEIVADVATAFVEAINHSRPASGSLHRSLKISLAHLVAEIKSIQVLYALTRRKSLEKALCEVAHSVERVLCGDYIKSRYQQLLEEEAKSRAHTLPFFLSYFITKSQEPSPPPDIQQANSPFPHVFTFRELFRRSDVRSLDPEGFLGRDERHLRDLIFSVKKWNSLVDELYDVDDVADDLEQTDGDCPRPPMVEIVFRREDNVRQMSQSLYNSLHANWPCQSEHHNHDGRLGLCLEAKFFLDPQWSSSEDLHDSLFMLLTGPDILQECRVCTSDYGVEQGSPACLIMHDDQSRGVCLYLTTDDEYQLWDKQRLARPLEVILAGEDYVEMSLTELQAIIKPTYAAKRVMGVTLARCILHLFEGPWLSGSMSIDDIYVYCKVQNSQPYPLFDKVFVATKFGPDDNKATQSRGYKIHPFPTILALGIMLLEIELGEDMLDIKSDPLYASKKHKPFYAAQHLLQEFRKRFNLDSGLVSAVTFCIDRASLSRFDTLDSEALLSNQQFIDTYYNKIVRPLEQDLVKGAHWTWGQVEQLQSPSFADAGICKVFTKGAVEVPHVSLGQNGDQIGLKDAALKSTAVGPKHHNQNGLQKASRPRMSQGNPPMPSLEETAVMSYKPIRSSDADTTLEDSSHCRPATCSNKPPNRPQQPRTRHDFTVAIICALRIEANAIEAIFEKYWEDDNGVYTYGKQPNDPNSYTAGLIGNHNVVLAHQPRMGKATAANVAAACSMSFPNIKLALIVGVCGGVPLPGGNTEILLGDVVISKGIVQYDFGRQYPGQFRRKSAYDDQPGRPDPRISSLLARLETNKHRANLQDQIAKDLNEREHNSDPRDRILYPGPAEDKLFDASYIHRHHTISNSCRECADEICDKAIDSTCDQLGCDQRRLVQRCRHNRHNQPVIHFGLIASGDTVLKSGAVRDKISRETKAIAFEMEGSGAWETIPCIIVKGVCDYADSHKNKLWQDYAAMTAAASAKAFLRHWTVNSSPDLCFN</sequence>
<reference evidence="4" key="1">
    <citation type="submission" date="2021-07" db="EMBL/GenBank/DDBJ databases">
        <authorList>
            <person name="Branca A.L. A."/>
        </authorList>
    </citation>
    <scope>NUCLEOTIDE SEQUENCE</scope>
</reference>
<gene>
    <name evidence="4" type="ORF">POLS_LOCUS8048</name>
</gene>
<name>A0A9W4N072_PENOL</name>
<evidence type="ECO:0000313" key="4">
    <source>
        <dbReference type="EMBL" id="CAG8218534.1"/>
    </source>
</evidence>
<dbReference type="Pfam" id="PF01048">
    <property type="entry name" value="PNP_UDP_1"/>
    <property type="match status" value="1"/>
</dbReference>
<dbReference type="OrthoDB" id="20872at2759"/>
<feature type="region of interest" description="Disordered" evidence="1">
    <location>
        <begin position="630"/>
        <end position="659"/>
    </location>
</feature>
<comment type="caution">
    <text evidence="4">The sequence shown here is derived from an EMBL/GenBank/DDBJ whole genome shotgun (WGS) entry which is preliminary data.</text>
</comment>
<dbReference type="InterPro" id="IPR053137">
    <property type="entry name" value="NLR-like"/>
</dbReference>
<dbReference type="InterPro" id="IPR056002">
    <property type="entry name" value="DUF7580"/>
</dbReference>
<dbReference type="InterPro" id="IPR035994">
    <property type="entry name" value="Nucleoside_phosphorylase_sf"/>
</dbReference>
<evidence type="ECO:0000259" key="3">
    <source>
        <dbReference type="Pfam" id="PF24476"/>
    </source>
</evidence>
<organism evidence="4 5">
    <name type="scientific">Penicillium olsonii</name>
    <dbReference type="NCBI Taxonomy" id="99116"/>
    <lineage>
        <taxon>Eukaryota</taxon>
        <taxon>Fungi</taxon>
        <taxon>Dikarya</taxon>
        <taxon>Ascomycota</taxon>
        <taxon>Pezizomycotina</taxon>
        <taxon>Eurotiomycetes</taxon>
        <taxon>Eurotiomycetidae</taxon>
        <taxon>Eurotiales</taxon>
        <taxon>Aspergillaceae</taxon>
        <taxon>Penicillium</taxon>
    </lineage>
</organism>
<evidence type="ECO:0000313" key="5">
    <source>
        <dbReference type="Proteomes" id="UP001153618"/>
    </source>
</evidence>
<dbReference type="PANTHER" id="PTHR46082:SF6">
    <property type="entry name" value="AAA+ ATPASE DOMAIN-CONTAINING PROTEIN-RELATED"/>
    <property type="match status" value="1"/>
</dbReference>
<dbReference type="SUPFAM" id="SSF53167">
    <property type="entry name" value="Purine and uridine phosphorylases"/>
    <property type="match status" value="1"/>
</dbReference>
<protein>
    <recommendedName>
        <fullName evidence="6">Nucleoside phosphorylase domain-containing protein</fullName>
    </recommendedName>
</protein>
<dbReference type="PANTHER" id="PTHR46082">
    <property type="entry name" value="ATP/GTP-BINDING PROTEIN-RELATED"/>
    <property type="match status" value="1"/>
</dbReference>
<dbReference type="GO" id="GO:0009116">
    <property type="term" value="P:nucleoside metabolic process"/>
    <property type="evidence" value="ECO:0007669"/>
    <property type="project" value="InterPro"/>
</dbReference>
<dbReference type="GO" id="GO:0003824">
    <property type="term" value="F:catalytic activity"/>
    <property type="evidence" value="ECO:0007669"/>
    <property type="project" value="InterPro"/>
</dbReference>
<keyword evidence="5" id="KW-1185">Reference proteome</keyword>
<dbReference type="Gene3D" id="3.40.50.1580">
    <property type="entry name" value="Nucleoside phosphorylase domain"/>
    <property type="match status" value="1"/>
</dbReference>
<dbReference type="AlphaFoldDB" id="A0A9W4N072"/>
<evidence type="ECO:0000259" key="2">
    <source>
        <dbReference type="Pfam" id="PF01048"/>
    </source>
</evidence>
<evidence type="ECO:0000256" key="1">
    <source>
        <dbReference type="SAM" id="MobiDB-lite"/>
    </source>
</evidence>
<feature type="domain" description="Nucleoside phosphorylase" evidence="2">
    <location>
        <begin position="666"/>
        <end position="811"/>
    </location>
</feature>
<dbReference type="Proteomes" id="UP001153618">
    <property type="component" value="Unassembled WGS sequence"/>
</dbReference>
<proteinExistence type="predicted"/>
<feature type="compositionally biased region" description="Polar residues" evidence="1">
    <location>
        <begin position="595"/>
        <end position="610"/>
    </location>
</feature>
<feature type="domain" description="DUF7580" evidence="3">
    <location>
        <begin position="210"/>
        <end position="531"/>
    </location>
</feature>
<dbReference type="Pfam" id="PF24476">
    <property type="entry name" value="DUF7580"/>
    <property type="match status" value="1"/>
</dbReference>
<accession>A0A9W4N072</accession>
<feature type="region of interest" description="Disordered" evidence="1">
    <location>
        <begin position="586"/>
        <end position="616"/>
    </location>
</feature>
<dbReference type="InterPro" id="IPR000845">
    <property type="entry name" value="Nucleoside_phosphorylase_d"/>
</dbReference>
<dbReference type="EMBL" id="CAJVOS010000060">
    <property type="protein sequence ID" value="CAG8218534.1"/>
    <property type="molecule type" value="Genomic_DNA"/>
</dbReference>
<evidence type="ECO:0008006" key="6">
    <source>
        <dbReference type="Google" id="ProtNLM"/>
    </source>
</evidence>